<accession>A0AAD4MHG8</accession>
<evidence type="ECO:0000256" key="1">
    <source>
        <dbReference type="SAM" id="Coils"/>
    </source>
</evidence>
<evidence type="ECO:0000313" key="3">
    <source>
        <dbReference type="EMBL" id="KAI1694144.1"/>
    </source>
</evidence>
<gene>
    <name evidence="3" type="ORF">DdX_20275</name>
</gene>
<evidence type="ECO:0000313" key="4">
    <source>
        <dbReference type="Proteomes" id="UP001201812"/>
    </source>
</evidence>
<feature type="compositionally biased region" description="Low complexity" evidence="2">
    <location>
        <begin position="75"/>
        <end position="84"/>
    </location>
</feature>
<feature type="compositionally biased region" description="Low complexity" evidence="2">
    <location>
        <begin position="16"/>
        <end position="26"/>
    </location>
</feature>
<evidence type="ECO:0000256" key="2">
    <source>
        <dbReference type="SAM" id="MobiDB-lite"/>
    </source>
</evidence>
<feature type="compositionally biased region" description="Basic and acidic residues" evidence="2">
    <location>
        <begin position="27"/>
        <end position="38"/>
    </location>
</feature>
<sequence>MAQQMIEELKRKLAAAEKAQASQKAAESSKAEKPESSKPAKAKSSNKGGTGESRTVAALLDQTQVAVDVSLHSKPASAPAIRAPSPDRPKLQSKIVVPRKNLPSPPILYKEDAVVLEAGESNPPSPKRSRKNSEDHRPSHRTTLPSTSKAPQHSASEEPYLLSAGRMKRLMSMIANLREELDDLECQLTRCRQLQ</sequence>
<feature type="compositionally biased region" description="Polar residues" evidence="2">
    <location>
        <begin position="141"/>
        <end position="154"/>
    </location>
</feature>
<comment type="caution">
    <text evidence="3">The sequence shown here is derived from an EMBL/GenBank/DDBJ whole genome shotgun (WGS) entry which is preliminary data.</text>
</comment>
<proteinExistence type="predicted"/>
<protein>
    <submittedName>
        <fullName evidence="3">Uncharacterized protein</fullName>
    </submittedName>
</protein>
<keyword evidence="1" id="KW-0175">Coiled coil</keyword>
<dbReference type="Proteomes" id="UP001201812">
    <property type="component" value="Unassembled WGS sequence"/>
</dbReference>
<dbReference type="EMBL" id="JAKKPZ010000546">
    <property type="protein sequence ID" value="KAI1694144.1"/>
    <property type="molecule type" value="Genomic_DNA"/>
</dbReference>
<feature type="region of interest" description="Disordered" evidence="2">
    <location>
        <begin position="1"/>
        <end position="160"/>
    </location>
</feature>
<keyword evidence="4" id="KW-1185">Reference proteome</keyword>
<dbReference type="AlphaFoldDB" id="A0AAD4MHG8"/>
<reference evidence="3" key="1">
    <citation type="submission" date="2022-01" db="EMBL/GenBank/DDBJ databases">
        <title>Genome Sequence Resource for Two Populations of Ditylenchus destructor, the Migratory Endoparasitic Phytonematode.</title>
        <authorList>
            <person name="Zhang H."/>
            <person name="Lin R."/>
            <person name="Xie B."/>
        </authorList>
    </citation>
    <scope>NUCLEOTIDE SEQUENCE</scope>
    <source>
        <strain evidence="3">BazhouSP</strain>
    </source>
</reference>
<name>A0AAD4MHG8_9BILA</name>
<feature type="coiled-coil region" evidence="1">
    <location>
        <begin position="167"/>
        <end position="194"/>
    </location>
</feature>
<organism evidence="3 4">
    <name type="scientific">Ditylenchus destructor</name>
    <dbReference type="NCBI Taxonomy" id="166010"/>
    <lineage>
        <taxon>Eukaryota</taxon>
        <taxon>Metazoa</taxon>
        <taxon>Ecdysozoa</taxon>
        <taxon>Nematoda</taxon>
        <taxon>Chromadorea</taxon>
        <taxon>Rhabditida</taxon>
        <taxon>Tylenchina</taxon>
        <taxon>Tylenchomorpha</taxon>
        <taxon>Sphaerularioidea</taxon>
        <taxon>Anguinidae</taxon>
        <taxon>Anguininae</taxon>
        <taxon>Ditylenchus</taxon>
    </lineage>
</organism>